<dbReference type="SUPFAM" id="SSF55718">
    <property type="entry name" value="SCP-like"/>
    <property type="match status" value="1"/>
</dbReference>
<organism evidence="3 4">
    <name type="scientific">Pseudidiomarina aquimaris</name>
    <dbReference type="NCBI Taxonomy" id="641841"/>
    <lineage>
        <taxon>Bacteria</taxon>
        <taxon>Pseudomonadati</taxon>
        <taxon>Pseudomonadota</taxon>
        <taxon>Gammaproteobacteria</taxon>
        <taxon>Alteromonadales</taxon>
        <taxon>Idiomarinaceae</taxon>
        <taxon>Pseudidiomarina</taxon>
    </lineage>
</organism>
<dbReference type="InterPro" id="IPR036527">
    <property type="entry name" value="SCP2_sterol-bd_dom_sf"/>
</dbReference>
<comment type="pathway">
    <text evidence="1">Cofactor biosynthesis; ubiquinone biosynthesis.</text>
</comment>
<keyword evidence="1" id="KW-0963">Cytoplasm</keyword>
<evidence type="ECO:0000259" key="2">
    <source>
        <dbReference type="Pfam" id="PF02036"/>
    </source>
</evidence>
<evidence type="ECO:0000313" key="4">
    <source>
        <dbReference type="Proteomes" id="UP000286678"/>
    </source>
</evidence>
<gene>
    <name evidence="1" type="primary">ubiJ</name>
    <name evidence="3" type="ORF">CWE21_06550</name>
</gene>
<sequence>MMLWTVLPNQLLELAAQQLLTLDPASEERLAKLAGKRLRVTLKEIGKPLTVTVTEASVYMSWIESDAVDCHIMTEFAVLPELRDSANITRLIKADKLDIDGDPMLAQQLSKLFTELDIDWPEQLSQRIGDVPAQLLVSAFRRGRSRMQSMQTDSQQWLKDALVEEKQVLPAREQFLQFQADVQALRARIDKLERELRKSRT</sequence>
<protein>
    <recommendedName>
        <fullName evidence="1">Ubiquinone biosynthesis accessory factor UbiJ</fullName>
    </recommendedName>
</protein>
<dbReference type="Pfam" id="PF02036">
    <property type="entry name" value="SCP2"/>
    <property type="match status" value="1"/>
</dbReference>
<name>A0A432XHJ8_9GAMM</name>
<dbReference type="GO" id="GO:0005737">
    <property type="term" value="C:cytoplasm"/>
    <property type="evidence" value="ECO:0007669"/>
    <property type="project" value="UniProtKB-SubCell"/>
</dbReference>
<reference evidence="4" key="1">
    <citation type="journal article" date="2018" name="Front. Microbiol.">
        <title>Genome-Based Analysis Reveals the Taxonomy and Diversity of the Family Idiomarinaceae.</title>
        <authorList>
            <person name="Liu Y."/>
            <person name="Lai Q."/>
            <person name="Shao Z."/>
        </authorList>
    </citation>
    <scope>NUCLEOTIDE SEQUENCE [LARGE SCALE GENOMIC DNA]</scope>
    <source>
        <strain evidence="4">SW15</strain>
    </source>
</reference>
<comment type="caution">
    <text evidence="3">The sequence shown here is derived from an EMBL/GenBank/DDBJ whole genome shotgun (WGS) entry which is preliminary data.</text>
</comment>
<dbReference type="InterPro" id="IPR038989">
    <property type="entry name" value="UbiJ"/>
</dbReference>
<dbReference type="PANTHER" id="PTHR38693:SF1">
    <property type="entry name" value="UBIQUINONE BIOSYNTHESIS ACCESSORY FACTOR UBIJ"/>
    <property type="match status" value="1"/>
</dbReference>
<dbReference type="InterPro" id="IPR003033">
    <property type="entry name" value="SCP2_sterol-bd_dom"/>
</dbReference>
<dbReference type="GO" id="GO:0006744">
    <property type="term" value="P:ubiquinone biosynthetic process"/>
    <property type="evidence" value="ECO:0007669"/>
    <property type="project" value="UniProtKB-UniRule"/>
</dbReference>
<accession>A0A432XHJ8</accession>
<dbReference type="EMBL" id="PIPT01000004">
    <property type="protein sequence ID" value="RUO48201.1"/>
    <property type="molecule type" value="Genomic_DNA"/>
</dbReference>
<comment type="function">
    <text evidence="1">Required for ubiquinone (coenzyme Q) biosynthesis. Binds hydrophobic ubiquinone biosynthetic intermediates via its SCP2 domain and is essential for the stability of the Ubi complex. May constitute a docking platform where Ubi enzymes assemble and access their SCP2-bound polyprenyl substrates.</text>
</comment>
<comment type="similarity">
    <text evidence="1">Belongs to the UbiJ family.</text>
</comment>
<keyword evidence="4" id="KW-1185">Reference proteome</keyword>
<dbReference type="AlphaFoldDB" id="A0A432XHJ8"/>
<keyword evidence="1" id="KW-0831">Ubiquinone biosynthesis</keyword>
<dbReference type="UniPathway" id="UPA00232"/>
<evidence type="ECO:0000256" key="1">
    <source>
        <dbReference type="HAMAP-Rule" id="MF_02215"/>
    </source>
</evidence>
<comment type="subcellular location">
    <subcellularLocation>
        <location evidence="1">Cytoplasm</location>
    </subcellularLocation>
</comment>
<feature type="domain" description="SCP2" evidence="2">
    <location>
        <begin position="17"/>
        <end position="113"/>
    </location>
</feature>
<dbReference type="HAMAP" id="MF_02215">
    <property type="entry name" value="UbiJ"/>
    <property type="match status" value="1"/>
</dbReference>
<dbReference type="OrthoDB" id="5801225at2"/>
<dbReference type="PANTHER" id="PTHR38693">
    <property type="entry name" value="UBIQUINONE BIOSYNTHESIS PROTEIN UBIJ"/>
    <property type="match status" value="1"/>
</dbReference>
<evidence type="ECO:0000313" key="3">
    <source>
        <dbReference type="EMBL" id="RUO48201.1"/>
    </source>
</evidence>
<dbReference type="Proteomes" id="UP000286678">
    <property type="component" value="Unassembled WGS sequence"/>
</dbReference>
<proteinExistence type="inferred from homology"/>